<dbReference type="PANTHER" id="PTHR30273:SF2">
    <property type="entry name" value="PROTEIN FECR"/>
    <property type="match status" value="1"/>
</dbReference>
<protein>
    <recommendedName>
        <fullName evidence="6">FecR family protein</fullName>
    </recommendedName>
</protein>
<sequence>MMDDLKIYERLSDLLYKDLLGMTSKEEKQELDSLCEEYGVKEMDRDKIVARLQGTDDFDGREAYRKFKILKKNARKTFRIGWWVSTAVSIVVLCIIGWWMNNKPEQINKVEPVVAEVICPGQSCAVITLADGKQVSLEENIQELEESDGTILRSESGTLVYKANLYNETAEVMYNTVTIPRGGEYCLELADGTKVWLNAETELRFPVNFSGKTRDVYLKGEAYFQVSKDELHAFQVHTSMGTVAVLGTSFNVRDYADEQKVVTTLEMGKVMYVSGENKKEIILTPGFQVQEEKTGEIKMKKVDVMQYVGWREGKYVFENTALVDIMRTLERWYDIDVVYVDPVVKDYHFTGDLERYESINVFLNFIETGGDVKFKTEGKTIIIGKK</sequence>
<dbReference type="Pfam" id="PF16344">
    <property type="entry name" value="FecR_C"/>
    <property type="match status" value="1"/>
</dbReference>
<name>A0A7W6N0C7_9BACT</name>
<keyword evidence="1" id="KW-0812">Transmembrane</keyword>
<keyword evidence="1" id="KW-0472">Membrane</keyword>
<feature type="domain" description="Protein FecR C-terminal" evidence="3">
    <location>
        <begin position="314"/>
        <end position="383"/>
    </location>
</feature>
<evidence type="ECO:0000313" key="4">
    <source>
        <dbReference type="EMBL" id="MBB4027891.1"/>
    </source>
</evidence>
<dbReference type="PIRSF" id="PIRSF018266">
    <property type="entry name" value="FecR"/>
    <property type="match status" value="1"/>
</dbReference>
<dbReference type="RefSeq" id="WP_124318374.1">
    <property type="nucleotide sequence ID" value="NZ_AP028155.1"/>
</dbReference>
<dbReference type="Proteomes" id="UP000546007">
    <property type="component" value="Unassembled WGS sequence"/>
</dbReference>
<dbReference type="Gene3D" id="3.55.50.30">
    <property type="match status" value="1"/>
</dbReference>
<gene>
    <name evidence="4" type="ORF">GGR14_003708</name>
</gene>
<reference evidence="4 5" key="1">
    <citation type="submission" date="2020-08" db="EMBL/GenBank/DDBJ databases">
        <title>Genomic Encyclopedia of Type Strains, Phase IV (KMG-IV): sequencing the most valuable type-strain genomes for metagenomic binning, comparative biology and taxonomic classification.</title>
        <authorList>
            <person name="Goeker M."/>
        </authorList>
    </citation>
    <scope>NUCLEOTIDE SEQUENCE [LARGE SCALE GENOMIC DNA]</scope>
    <source>
        <strain evidence="4 5">DSM 105721</strain>
    </source>
</reference>
<keyword evidence="5" id="KW-1185">Reference proteome</keyword>
<accession>A0A7W6N0C7</accession>
<organism evidence="4 5">
    <name type="scientific">Butyricimonas faecihominis</name>
    <dbReference type="NCBI Taxonomy" id="1472416"/>
    <lineage>
        <taxon>Bacteria</taxon>
        <taxon>Pseudomonadati</taxon>
        <taxon>Bacteroidota</taxon>
        <taxon>Bacteroidia</taxon>
        <taxon>Bacteroidales</taxon>
        <taxon>Odoribacteraceae</taxon>
        <taxon>Butyricimonas</taxon>
    </lineage>
</organism>
<keyword evidence="1" id="KW-1133">Transmembrane helix</keyword>
<feature type="domain" description="FecR protein" evidence="2">
    <location>
        <begin position="177"/>
        <end position="270"/>
    </location>
</feature>
<dbReference type="InterPro" id="IPR012373">
    <property type="entry name" value="Ferrdict_sens_TM"/>
</dbReference>
<evidence type="ECO:0000313" key="5">
    <source>
        <dbReference type="Proteomes" id="UP000546007"/>
    </source>
</evidence>
<dbReference type="OrthoDB" id="1097347at2"/>
<dbReference type="GeneID" id="93099845"/>
<evidence type="ECO:0000259" key="3">
    <source>
        <dbReference type="Pfam" id="PF16344"/>
    </source>
</evidence>
<dbReference type="GO" id="GO:0016989">
    <property type="term" value="F:sigma factor antagonist activity"/>
    <property type="evidence" value="ECO:0007669"/>
    <property type="project" value="TreeGrafter"/>
</dbReference>
<evidence type="ECO:0000259" key="2">
    <source>
        <dbReference type="Pfam" id="PF04773"/>
    </source>
</evidence>
<dbReference type="EMBL" id="JACIES010000014">
    <property type="protein sequence ID" value="MBB4027891.1"/>
    <property type="molecule type" value="Genomic_DNA"/>
</dbReference>
<dbReference type="FunFam" id="2.60.120.1440:FF:000001">
    <property type="entry name" value="Putative anti-sigma factor"/>
    <property type="match status" value="1"/>
</dbReference>
<feature type="transmembrane region" description="Helical" evidence="1">
    <location>
        <begin position="80"/>
        <end position="100"/>
    </location>
</feature>
<comment type="caution">
    <text evidence="4">The sequence shown here is derived from an EMBL/GenBank/DDBJ whole genome shotgun (WGS) entry which is preliminary data.</text>
</comment>
<evidence type="ECO:0000256" key="1">
    <source>
        <dbReference type="SAM" id="Phobius"/>
    </source>
</evidence>
<proteinExistence type="predicted"/>
<dbReference type="Gene3D" id="2.60.120.1440">
    <property type="match status" value="1"/>
</dbReference>
<evidence type="ECO:0008006" key="6">
    <source>
        <dbReference type="Google" id="ProtNLM"/>
    </source>
</evidence>
<dbReference type="PANTHER" id="PTHR30273">
    <property type="entry name" value="PERIPLASMIC SIGNAL SENSOR AND SIGMA FACTOR ACTIVATOR FECR-RELATED"/>
    <property type="match status" value="1"/>
</dbReference>
<dbReference type="InterPro" id="IPR032508">
    <property type="entry name" value="FecR_C"/>
</dbReference>
<dbReference type="InterPro" id="IPR006860">
    <property type="entry name" value="FecR"/>
</dbReference>
<dbReference type="AlphaFoldDB" id="A0A7W6N0C7"/>
<dbReference type="Pfam" id="PF04773">
    <property type="entry name" value="FecR"/>
    <property type="match status" value="1"/>
</dbReference>